<dbReference type="EMBL" id="SNXY01000006">
    <property type="protein sequence ID" value="TDP86201.1"/>
    <property type="molecule type" value="Genomic_DNA"/>
</dbReference>
<feature type="signal peptide" evidence="2">
    <location>
        <begin position="1"/>
        <end position="19"/>
    </location>
</feature>
<accession>A0A4R6RI45</accession>
<dbReference type="PROSITE" id="PS51257">
    <property type="entry name" value="PROKAR_LIPOPROTEIN"/>
    <property type="match status" value="1"/>
</dbReference>
<dbReference type="RefSeq" id="WP_165644545.1">
    <property type="nucleotide sequence ID" value="NZ_BSPM01000008.1"/>
</dbReference>
<comment type="caution">
    <text evidence="3">The sequence shown here is derived from an EMBL/GenBank/DDBJ whole genome shotgun (WGS) entry which is preliminary data.</text>
</comment>
<evidence type="ECO:0000313" key="4">
    <source>
        <dbReference type="Proteomes" id="UP000294547"/>
    </source>
</evidence>
<evidence type="ECO:0000256" key="2">
    <source>
        <dbReference type="SAM" id="SignalP"/>
    </source>
</evidence>
<feature type="region of interest" description="Disordered" evidence="1">
    <location>
        <begin position="22"/>
        <end position="71"/>
    </location>
</feature>
<evidence type="ECO:0000313" key="3">
    <source>
        <dbReference type="EMBL" id="TDP86201.1"/>
    </source>
</evidence>
<dbReference type="Pfam" id="PF11720">
    <property type="entry name" value="Inhibitor_I78"/>
    <property type="match status" value="1"/>
</dbReference>
<evidence type="ECO:0000256" key="1">
    <source>
        <dbReference type="SAM" id="MobiDB-lite"/>
    </source>
</evidence>
<gene>
    <name evidence="3" type="ORF">EDD54_0069</name>
</gene>
<dbReference type="Proteomes" id="UP000294547">
    <property type="component" value="Unassembled WGS sequence"/>
</dbReference>
<protein>
    <submittedName>
        <fullName evidence="3">Peptidase inhibitor I78 family protein</fullName>
    </submittedName>
</protein>
<name>A0A4R6RI45_9HYPH</name>
<sequence>MRRTTIAAMALALAGCVQAAPPPPPPIADGRVFDPQPPRGPGSGGPVQYRPPGGSGSGSGGPVQYDPPPNPGAACNAAAVASFRGATPDAATLGAIKARSGAKLVRTVPFGMAVTMEFQFGRLTIGLDRAGRIDTISCS</sequence>
<proteinExistence type="predicted"/>
<keyword evidence="4" id="KW-1185">Reference proteome</keyword>
<feature type="chain" id="PRO_5020439266" evidence="2">
    <location>
        <begin position="20"/>
        <end position="139"/>
    </location>
</feature>
<reference evidence="3 4" key="1">
    <citation type="submission" date="2019-03" db="EMBL/GenBank/DDBJ databases">
        <title>Genomic Encyclopedia of Type Strains, Phase IV (KMG-IV): sequencing the most valuable type-strain genomes for metagenomic binning, comparative biology and taxonomic classification.</title>
        <authorList>
            <person name="Goeker M."/>
        </authorList>
    </citation>
    <scope>NUCLEOTIDE SEQUENCE [LARGE SCALE GENOMIC DNA]</scope>
    <source>
        <strain evidence="3 4">DSM 102969</strain>
    </source>
</reference>
<organism evidence="3 4">
    <name type="scientific">Oharaeibacter diazotrophicus</name>
    <dbReference type="NCBI Taxonomy" id="1920512"/>
    <lineage>
        <taxon>Bacteria</taxon>
        <taxon>Pseudomonadati</taxon>
        <taxon>Pseudomonadota</taxon>
        <taxon>Alphaproteobacteria</taxon>
        <taxon>Hyphomicrobiales</taxon>
        <taxon>Pleomorphomonadaceae</taxon>
        <taxon>Oharaeibacter</taxon>
    </lineage>
</organism>
<dbReference type="InterPro" id="IPR021719">
    <property type="entry name" value="Prot_inh_I78"/>
</dbReference>
<keyword evidence="2" id="KW-0732">Signal</keyword>
<dbReference type="Gene3D" id="3.30.10.10">
    <property type="entry name" value="Trypsin Inhibitor V, subunit A"/>
    <property type="match status" value="1"/>
</dbReference>
<dbReference type="AlphaFoldDB" id="A0A4R6RI45"/>